<feature type="compositionally biased region" description="Basic and acidic residues" evidence="5">
    <location>
        <begin position="281"/>
        <end position="291"/>
    </location>
</feature>
<dbReference type="InterPro" id="IPR002893">
    <property type="entry name" value="Znf_MYND"/>
</dbReference>
<keyword evidence="2 4" id="KW-0863">Zinc-finger</keyword>
<dbReference type="OrthoDB" id="3040823at2759"/>
<dbReference type="Gene3D" id="6.10.140.2220">
    <property type="match status" value="1"/>
</dbReference>
<gene>
    <name evidence="7" type="ORF">PLICRDRAFT_454863</name>
</gene>
<dbReference type="Pfam" id="PF01753">
    <property type="entry name" value="zf-MYND"/>
    <property type="match status" value="1"/>
</dbReference>
<feature type="domain" description="MYND-type" evidence="6">
    <location>
        <begin position="164"/>
        <end position="203"/>
    </location>
</feature>
<proteinExistence type="predicted"/>
<dbReference type="AlphaFoldDB" id="A0A0C9SVX9"/>
<name>A0A0C9SVX9_PLICR</name>
<sequence length="304" mass="34270">MIKSVYTSRSFITSLTSPVLQWCNAHPPNARPINAMLLCYRNIFKGFHSANGSAWAVQALDSGLLTATLRACKWIDAAEHPELFGVVEKLLSDMLSKYLIFRSVLRVVRRCLRQVTKLGLGTKESAGALWGAWRVFQVLAEERLSLLDAWDRKGGRSERQLCSRLQCTRQDDEALKRCSGCLGPTYCSKECQRLSWPLHKRGCRESRQMLLDGLEMPRDKLDVSFIRFITKLEINRRLPKILRDALQAGVPRSTIVLDINHTVVPMTFTVKRVSDFGPPRRSGDGGEDHSPAGRGWRGMADALD</sequence>
<evidence type="ECO:0000256" key="5">
    <source>
        <dbReference type="SAM" id="MobiDB-lite"/>
    </source>
</evidence>
<dbReference type="GO" id="GO:0008270">
    <property type="term" value="F:zinc ion binding"/>
    <property type="evidence" value="ECO:0007669"/>
    <property type="project" value="UniProtKB-KW"/>
</dbReference>
<dbReference type="PROSITE" id="PS50865">
    <property type="entry name" value="ZF_MYND_2"/>
    <property type="match status" value="1"/>
</dbReference>
<protein>
    <recommendedName>
        <fullName evidence="6">MYND-type domain-containing protein</fullName>
    </recommendedName>
</protein>
<reference evidence="7 8" key="1">
    <citation type="submission" date="2014-06" db="EMBL/GenBank/DDBJ databases">
        <title>Evolutionary Origins and Diversification of the Mycorrhizal Mutualists.</title>
        <authorList>
            <consortium name="DOE Joint Genome Institute"/>
            <consortium name="Mycorrhizal Genomics Consortium"/>
            <person name="Kohler A."/>
            <person name="Kuo A."/>
            <person name="Nagy L.G."/>
            <person name="Floudas D."/>
            <person name="Copeland A."/>
            <person name="Barry K.W."/>
            <person name="Cichocki N."/>
            <person name="Veneault-Fourrey C."/>
            <person name="LaButti K."/>
            <person name="Lindquist E.A."/>
            <person name="Lipzen A."/>
            <person name="Lundell T."/>
            <person name="Morin E."/>
            <person name="Murat C."/>
            <person name="Riley R."/>
            <person name="Ohm R."/>
            <person name="Sun H."/>
            <person name="Tunlid A."/>
            <person name="Henrissat B."/>
            <person name="Grigoriev I.V."/>
            <person name="Hibbett D.S."/>
            <person name="Martin F."/>
        </authorList>
    </citation>
    <scope>NUCLEOTIDE SEQUENCE [LARGE SCALE GENOMIC DNA]</scope>
    <source>
        <strain evidence="7 8">FD-325 SS-3</strain>
    </source>
</reference>
<evidence type="ECO:0000256" key="4">
    <source>
        <dbReference type="PROSITE-ProRule" id="PRU00134"/>
    </source>
</evidence>
<dbReference type="HOGENOM" id="CLU_915641_0_0_1"/>
<evidence type="ECO:0000313" key="8">
    <source>
        <dbReference type="Proteomes" id="UP000053263"/>
    </source>
</evidence>
<evidence type="ECO:0000256" key="3">
    <source>
        <dbReference type="ARBA" id="ARBA00022833"/>
    </source>
</evidence>
<keyword evidence="1" id="KW-0479">Metal-binding</keyword>
<keyword evidence="8" id="KW-1185">Reference proteome</keyword>
<dbReference type="Proteomes" id="UP000053263">
    <property type="component" value="Unassembled WGS sequence"/>
</dbReference>
<keyword evidence="3" id="KW-0862">Zinc</keyword>
<evidence type="ECO:0000313" key="7">
    <source>
        <dbReference type="EMBL" id="KII83325.1"/>
    </source>
</evidence>
<feature type="region of interest" description="Disordered" evidence="5">
    <location>
        <begin position="274"/>
        <end position="304"/>
    </location>
</feature>
<evidence type="ECO:0000259" key="6">
    <source>
        <dbReference type="PROSITE" id="PS50865"/>
    </source>
</evidence>
<dbReference type="SUPFAM" id="SSF144232">
    <property type="entry name" value="HIT/MYND zinc finger-like"/>
    <property type="match status" value="1"/>
</dbReference>
<evidence type="ECO:0000256" key="2">
    <source>
        <dbReference type="ARBA" id="ARBA00022771"/>
    </source>
</evidence>
<evidence type="ECO:0000256" key="1">
    <source>
        <dbReference type="ARBA" id="ARBA00022723"/>
    </source>
</evidence>
<organism evidence="7 8">
    <name type="scientific">Plicaturopsis crispa FD-325 SS-3</name>
    <dbReference type="NCBI Taxonomy" id="944288"/>
    <lineage>
        <taxon>Eukaryota</taxon>
        <taxon>Fungi</taxon>
        <taxon>Dikarya</taxon>
        <taxon>Basidiomycota</taxon>
        <taxon>Agaricomycotina</taxon>
        <taxon>Agaricomycetes</taxon>
        <taxon>Agaricomycetidae</taxon>
        <taxon>Amylocorticiales</taxon>
        <taxon>Amylocorticiaceae</taxon>
        <taxon>Plicatura</taxon>
        <taxon>Plicaturopsis crispa</taxon>
    </lineage>
</organism>
<accession>A0A0C9SVX9</accession>
<dbReference type="EMBL" id="KN832579">
    <property type="protein sequence ID" value="KII83325.1"/>
    <property type="molecule type" value="Genomic_DNA"/>
</dbReference>